<evidence type="ECO:0000313" key="2">
    <source>
        <dbReference type="EMBL" id="KAG8195894.1"/>
    </source>
</evidence>
<dbReference type="EMBL" id="JAFNEN010000076">
    <property type="protein sequence ID" value="KAG8195894.1"/>
    <property type="molecule type" value="Genomic_DNA"/>
</dbReference>
<evidence type="ECO:0008006" key="4">
    <source>
        <dbReference type="Google" id="ProtNLM"/>
    </source>
</evidence>
<dbReference type="AlphaFoldDB" id="A0AAV6VIZ9"/>
<feature type="region of interest" description="Disordered" evidence="1">
    <location>
        <begin position="174"/>
        <end position="207"/>
    </location>
</feature>
<keyword evidence="3" id="KW-1185">Reference proteome</keyword>
<sequence length="207" mass="23143">MKPKQISPKKYPDINSASVKRLLKWIISTVSATGEGVTYTQVKKFANLTERKTAASYDVKDILKTFLDNGRLQKVGYKYVLPQSPNKKQVSKNATEKNEVPKKTTGKKKVAKKTTDKMKIAKKTPKNKSAGNRLMRNVRNSPPENEVKRSPGNLQVRDTAMTEISKFFQTFNAEESAQNTEDWTSTQNAGEDNGTVPNVAIDTGFNK</sequence>
<feature type="compositionally biased region" description="Polar residues" evidence="1">
    <location>
        <begin position="84"/>
        <end position="93"/>
    </location>
</feature>
<name>A0AAV6VIZ9_9ARAC</name>
<evidence type="ECO:0000256" key="1">
    <source>
        <dbReference type="SAM" id="MobiDB-lite"/>
    </source>
</evidence>
<gene>
    <name evidence="2" type="ORF">JTE90_001130</name>
</gene>
<comment type="caution">
    <text evidence="2">The sequence shown here is derived from an EMBL/GenBank/DDBJ whole genome shotgun (WGS) entry which is preliminary data.</text>
</comment>
<dbReference type="Proteomes" id="UP000827092">
    <property type="component" value="Unassembled WGS sequence"/>
</dbReference>
<accession>A0AAV6VIZ9</accession>
<feature type="region of interest" description="Disordered" evidence="1">
    <location>
        <begin position="84"/>
        <end position="151"/>
    </location>
</feature>
<evidence type="ECO:0000313" key="3">
    <source>
        <dbReference type="Proteomes" id="UP000827092"/>
    </source>
</evidence>
<feature type="compositionally biased region" description="Polar residues" evidence="1">
    <location>
        <begin position="174"/>
        <end position="190"/>
    </location>
</feature>
<organism evidence="2 3">
    <name type="scientific">Oedothorax gibbosus</name>
    <dbReference type="NCBI Taxonomy" id="931172"/>
    <lineage>
        <taxon>Eukaryota</taxon>
        <taxon>Metazoa</taxon>
        <taxon>Ecdysozoa</taxon>
        <taxon>Arthropoda</taxon>
        <taxon>Chelicerata</taxon>
        <taxon>Arachnida</taxon>
        <taxon>Araneae</taxon>
        <taxon>Araneomorphae</taxon>
        <taxon>Entelegynae</taxon>
        <taxon>Araneoidea</taxon>
        <taxon>Linyphiidae</taxon>
        <taxon>Erigoninae</taxon>
        <taxon>Oedothorax</taxon>
    </lineage>
</organism>
<proteinExistence type="predicted"/>
<protein>
    <recommendedName>
        <fullName evidence="4">H15 domain-containing protein</fullName>
    </recommendedName>
</protein>
<reference evidence="2 3" key="1">
    <citation type="journal article" date="2022" name="Nat. Ecol. Evol.">
        <title>A masculinizing supergene underlies an exaggerated male reproductive morph in a spider.</title>
        <authorList>
            <person name="Hendrickx F."/>
            <person name="De Corte Z."/>
            <person name="Sonet G."/>
            <person name="Van Belleghem S.M."/>
            <person name="Kostlbacher S."/>
            <person name="Vangestel C."/>
        </authorList>
    </citation>
    <scope>NUCLEOTIDE SEQUENCE [LARGE SCALE GENOMIC DNA]</scope>
    <source>
        <strain evidence="2">W744_W776</strain>
    </source>
</reference>